<comment type="caution">
    <text evidence="1">The sequence shown here is derived from an EMBL/GenBank/DDBJ whole genome shotgun (WGS) entry which is preliminary data.</text>
</comment>
<evidence type="ECO:0000313" key="1">
    <source>
        <dbReference type="EMBL" id="PHV71159.1"/>
    </source>
</evidence>
<evidence type="ECO:0000313" key="2">
    <source>
        <dbReference type="Proteomes" id="UP000224460"/>
    </source>
</evidence>
<protein>
    <submittedName>
        <fullName evidence="1">Carboxyl transferase</fullName>
    </submittedName>
</protein>
<reference evidence="1" key="1">
    <citation type="submission" date="2017-10" db="EMBL/GenBank/DDBJ databases">
        <title>Genome sequence of cellulolytic Lachnospiraceae bacterium XHS1971 isolated from hotspring sediment.</title>
        <authorList>
            <person name="Vasudevan G."/>
            <person name="Joshi A.J."/>
            <person name="Hivarkar S."/>
            <person name="Lanjekar V.B."/>
            <person name="Dhakephalkar P.K."/>
            <person name="Dagar S."/>
        </authorList>
    </citation>
    <scope>NUCLEOTIDE SEQUENCE</scope>
    <source>
        <strain evidence="1">XHS1971</strain>
    </source>
</reference>
<keyword evidence="2" id="KW-1185">Reference proteome</keyword>
<dbReference type="Proteomes" id="UP000224460">
    <property type="component" value="Unassembled WGS sequence"/>
</dbReference>
<keyword evidence="1" id="KW-0808">Transferase</keyword>
<sequence length="502" mass="54002">MSTIEKLSELESRRAAIEKSSNGDAKKSALAKGKLTARDRITNLLDENSFVEMGTFVKSRSLAFNMDSQDTPCDGVVSGYGTVNGSPVYVYSQDASVLGGALGEMHAKKIVNVYDKAMKMGVPVVGFLDTVGLRLQETVDALEGYGAIFTKMTQASGVIPQLAVIAGDCAGGAAFIAGLSDFVFMSSKNARVFLNSPNAMEDKKASFDTLATAKVHAEESGLASFISDKEEDLIKQVKELLSYLPLNSEEEIPFYTVTDDINRVEAGLNNFDFENGKVVDIVTAIVDNGSFLELQKDYSQSVLTAFARFNGGTTGIIATTEAQVDYKGVKKVTSFVNLCDAYGIPVVTLTNIEGFTSTVATENMGMVKETSRLVHAFANASIPKVNVLLNHAFGSSYVAMNSKHIGADYVLAWPTAQVSTLNPESAVRIMYEKEIKESTVAAEKIAEKVAEYEALTSSSYAVAAKGYIDDIIEPAATRKRVIAALEILATKQVDSYKKHPTV</sequence>
<organism evidence="1 2">
    <name type="scientific">Sporanaerobium hydrogeniformans</name>
    <dbReference type="NCBI Taxonomy" id="3072179"/>
    <lineage>
        <taxon>Bacteria</taxon>
        <taxon>Bacillati</taxon>
        <taxon>Bacillota</taxon>
        <taxon>Clostridia</taxon>
        <taxon>Lachnospirales</taxon>
        <taxon>Lachnospiraceae</taxon>
        <taxon>Sporanaerobium</taxon>
    </lineage>
</organism>
<dbReference type="EMBL" id="PEDL01000005">
    <property type="protein sequence ID" value="PHV71159.1"/>
    <property type="molecule type" value="Genomic_DNA"/>
</dbReference>
<name>A0AC61DD04_9FIRM</name>
<gene>
    <name evidence="1" type="ORF">CS063_07460</name>
</gene>
<accession>A0AC61DD04</accession>
<proteinExistence type="predicted"/>